<dbReference type="PANTHER" id="PTHR13878">
    <property type="entry name" value="GULONOLACTONE OXIDASE"/>
    <property type="match status" value="1"/>
</dbReference>
<accession>A0A0B7FBD9</accession>
<sequence length="495" mass="53189">MNTKAFTPPKTCAQGSINNYYIDVAGAKDIIAAFAFSRITSVPLVIKNSGHDYKGRSSAPDSLTLWTHNIKYTKYDANFKPDSCPSVSATPAITYGAGQDFASLYEFAEANNVTFLGGTDKTVGAAGGWVQGGGHGILSNTLGLGVDRVLQFKVVTPDGVLHTANACENSDLFWALRGGGGGTFGVVLEATSHVEKKVATQVIYIRFKPNPAKEHVAVYMQTIVENSSKWAQDGWGGYVTAQYAIYATPKLSRSEAEISMAPLKEVAASFGSDVVNNTFSSYESFLPLFEAISAIGLAPIGLPFALSSRLISSANFDTPADRSTLLDTIISTFNMVGGRGQILVTTPYSYNATSASDVSVTPAWRGAIWHVILAGVWDYNSTAEQQAVVYSTVSAAADKLRAITPGSGAYQNEADVSEPNHEVSFWGSNYSRLVSIKKKYDPKGLLDCWQCVNWKGSSNQNYRCYPAAESTKQGGTRPQASPDVKSPRPIHHMEL</sequence>
<feature type="domain" description="FAD-binding PCMH-type" evidence="4">
    <location>
        <begin position="13"/>
        <end position="197"/>
    </location>
</feature>
<reference evidence="5 6" key="1">
    <citation type="submission" date="2014-11" db="EMBL/GenBank/DDBJ databases">
        <authorList>
            <person name="Wibberg Daniel"/>
        </authorList>
    </citation>
    <scope>NUCLEOTIDE SEQUENCE [LARGE SCALE GENOMIC DNA]</scope>
    <source>
        <strain evidence="5">Rhizoctonia solani AG1-IB 7/3/14</strain>
    </source>
</reference>
<dbReference type="InterPro" id="IPR006094">
    <property type="entry name" value="Oxid_FAD_bind_N"/>
</dbReference>
<comment type="similarity">
    <text evidence="1">Belongs to the oxygen-dependent FAD-linked oxidoreductase family.</text>
</comment>
<dbReference type="STRING" id="1108050.A0A0B7FBD9"/>
<dbReference type="Pfam" id="PF08031">
    <property type="entry name" value="BBE"/>
    <property type="match status" value="1"/>
</dbReference>
<dbReference type="Pfam" id="PF01565">
    <property type="entry name" value="FAD_binding_4"/>
    <property type="match status" value="1"/>
</dbReference>
<dbReference type="InterPro" id="IPR050432">
    <property type="entry name" value="FAD-linked_Oxidoreductases_BP"/>
</dbReference>
<dbReference type="OrthoDB" id="9983560at2759"/>
<gene>
    <name evidence="5" type="ORF">RSOLAG1IB_07351</name>
</gene>
<keyword evidence="6" id="KW-1185">Reference proteome</keyword>
<dbReference type="InterPro" id="IPR012951">
    <property type="entry name" value="BBE"/>
</dbReference>
<proteinExistence type="inferred from homology"/>
<dbReference type="Gene3D" id="3.30.465.10">
    <property type="match status" value="2"/>
</dbReference>
<keyword evidence="2" id="KW-0560">Oxidoreductase</keyword>
<evidence type="ECO:0000313" key="5">
    <source>
        <dbReference type="EMBL" id="CEL54860.1"/>
    </source>
</evidence>
<dbReference type="InterPro" id="IPR036318">
    <property type="entry name" value="FAD-bd_PCMH-like_sf"/>
</dbReference>
<evidence type="ECO:0000256" key="3">
    <source>
        <dbReference type="SAM" id="MobiDB-lite"/>
    </source>
</evidence>
<dbReference type="AlphaFoldDB" id="A0A0B7FBD9"/>
<dbReference type="PROSITE" id="PS51387">
    <property type="entry name" value="FAD_PCMH"/>
    <property type="match status" value="1"/>
</dbReference>
<evidence type="ECO:0000259" key="4">
    <source>
        <dbReference type="PROSITE" id="PS51387"/>
    </source>
</evidence>
<dbReference type="InterPro" id="IPR016166">
    <property type="entry name" value="FAD-bd_PCMH"/>
</dbReference>
<feature type="region of interest" description="Disordered" evidence="3">
    <location>
        <begin position="469"/>
        <end position="495"/>
    </location>
</feature>
<evidence type="ECO:0000256" key="2">
    <source>
        <dbReference type="ARBA" id="ARBA00023002"/>
    </source>
</evidence>
<name>A0A0B7FBD9_THACB</name>
<dbReference type="Proteomes" id="UP000059188">
    <property type="component" value="Unassembled WGS sequence"/>
</dbReference>
<evidence type="ECO:0000313" key="6">
    <source>
        <dbReference type="Proteomes" id="UP000059188"/>
    </source>
</evidence>
<dbReference type="GO" id="GO:0071949">
    <property type="term" value="F:FAD binding"/>
    <property type="evidence" value="ECO:0007669"/>
    <property type="project" value="InterPro"/>
</dbReference>
<dbReference type="GO" id="GO:0016491">
    <property type="term" value="F:oxidoreductase activity"/>
    <property type="evidence" value="ECO:0007669"/>
    <property type="project" value="UniProtKB-KW"/>
</dbReference>
<dbReference type="EMBL" id="LN679118">
    <property type="protein sequence ID" value="CEL54860.1"/>
    <property type="molecule type" value="Genomic_DNA"/>
</dbReference>
<dbReference type="SUPFAM" id="SSF56176">
    <property type="entry name" value="FAD-binding/transporter-associated domain-like"/>
    <property type="match status" value="1"/>
</dbReference>
<feature type="compositionally biased region" description="Polar residues" evidence="3">
    <location>
        <begin position="470"/>
        <end position="479"/>
    </location>
</feature>
<dbReference type="InterPro" id="IPR016169">
    <property type="entry name" value="FAD-bd_PCMH_sub2"/>
</dbReference>
<organism evidence="5 6">
    <name type="scientific">Thanatephorus cucumeris (strain AG1-IB / isolate 7/3/14)</name>
    <name type="common">Lettuce bottom rot fungus</name>
    <name type="synonym">Rhizoctonia solani</name>
    <dbReference type="NCBI Taxonomy" id="1108050"/>
    <lineage>
        <taxon>Eukaryota</taxon>
        <taxon>Fungi</taxon>
        <taxon>Dikarya</taxon>
        <taxon>Basidiomycota</taxon>
        <taxon>Agaricomycotina</taxon>
        <taxon>Agaricomycetes</taxon>
        <taxon>Cantharellales</taxon>
        <taxon>Ceratobasidiaceae</taxon>
        <taxon>Rhizoctonia</taxon>
        <taxon>Rhizoctonia solani AG-1</taxon>
    </lineage>
</organism>
<dbReference type="PANTHER" id="PTHR13878:SF91">
    <property type="entry name" value="FAD BINDING DOMAIN PROTEIN (AFU_ORTHOLOGUE AFUA_6G12070)-RELATED"/>
    <property type="match status" value="1"/>
</dbReference>
<protein>
    <recommendedName>
        <fullName evidence="4">FAD-binding PCMH-type domain-containing protein</fullName>
    </recommendedName>
</protein>
<evidence type="ECO:0000256" key="1">
    <source>
        <dbReference type="ARBA" id="ARBA00005466"/>
    </source>
</evidence>